<proteinExistence type="inferred from homology"/>
<keyword evidence="7" id="KW-1185">Reference proteome</keyword>
<dbReference type="OrthoDB" id="9781878at2"/>
<dbReference type="SUPFAM" id="SSF48208">
    <property type="entry name" value="Six-hairpin glycosidases"/>
    <property type="match status" value="1"/>
</dbReference>
<organism evidence="6 7">
    <name type="scientific">Persephonella hydrogeniphila</name>
    <dbReference type="NCBI Taxonomy" id="198703"/>
    <lineage>
        <taxon>Bacteria</taxon>
        <taxon>Pseudomonadati</taxon>
        <taxon>Aquificota</taxon>
        <taxon>Aquificia</taxon>
        <taxon>Aquificales</taxon>
        <taxon>Hydrogenothermaceae</taxon>
        <taxon>Persephonella</taxon>
    </lineage>
</organism>
<evidence type="ECO:0000259" key="4">
    <source>
        <dbReference type="Pfam" id="PF04784"/>
    </source>
</evidence>
<gene>
    <name evidence="6" type="ORF">SAMN06265182_0627</name>
</gene>
<dbReference type="InterPro" id="IPR054491">
    <property type="entry name" value="MGH1-like_GH"/>
</dbReference>
<keyword evidence="3" id="KW-0326">Glycosidase</keyword>
<dbReference type="GO" id="GO:0009311">
    <property type="term" value="P:oligosaccharide metabolic process"/>
    <property type="evidence" value="ECO:0007669"/>
    <property type="project" value="InterPro"/>
</dbReference>
<evidence type="ECO:0000256" key="1">
    <source>
        <dbReference type="ARBA" id="ARBA00010833"/>
    </source>
</evidence>
<evidence type="ECO:0000259" key="5">
    <source>
        <dbReference type="Pfam" id="PF22422"/>
    </source>
</evidence>
<dbReference type="RefSeq" id="WP_096999815.1">
    <property type="nucleotide sequence ID" value="NZ_OBEI01000002.1"/>
</dbReference>
<protein>
    <submittedName>
        <fullName evidence="6">Trehalase</fullName>
    </submittedName>
</protein>
<comment type="similarity">
    <text evidence="1">Belongs to the glycosyl hydrolase 63 family.</text>
</comment>
<evidence type="ECO:0000313" key="7">
    <source>
        <dbReference type="Proteomes" id="UP000219036"/>
    </source>
</evidence>
<dbReference type="PANTHER" id="PTHR10412">
    <property type="entry name" value="MANNOSYL-OLIGOSACCHARIDE GLUCOSIDASE"/>
    <property type="match status" value="1"/>
</dbReference>
<evidence type="ECO:0000256" key="2">
    <source>
        <dbReference type="ARBA" id="ARBA00022801"/>
    </source>
</evidence>
<keyword evidence="2" id="KW-0378">Hydrolase</keyword>
<evidence type="ECO:0000256" key="3">
    <source>
        <dbReference type="ARBA" id="ARBA00023295"/>
    </source>
</evidence>
<name>A0A285NF60_9AQUI</name>
<dbReference type="GO" id="GO:0006487">
    <property type="term" value="P:protein N-linked glycosylation"/>
    <property type="evidence" value="ECO:0007669"/>
    <property type="project" value="TreeGrafter"/>
</dbReference>
<dbReference type="AlphaFoldDB" id="A0A285NF60"/>
<dbReference type="EMBL" id="OBEI01000002">
    <property type="protein sequence ID" value="SNZ06291.1"/>
    <property type="molecule type" value="Genomic_DNA"/>
</dbReference>
<dbReference type="InterPro" id="IPR008928">
    <property type="entry name" value="6-hairpin_glycosidase_sf"/>
</dbReference>
<dbReference type="PANTHER" id="PTHR10412:SF11">
    <property type="entry name" value="MANNOSYL-OLIGOSACCHARIDE GLUCOSIDASE"/>
    <property type="match status" value="1"/>
</dbReference>
<feature type="domain" description="Mannosylglycerate hydrolase MGH1-like glycoside hydrolase" evidence="5">
    <location>
        <begin position="30"/>
        <end position="425"/>
    </location>
</feature>
<dbReference type="Pfam" id="PF22422">
    <property type="entry name" value="MGH1-like_GH"/>
    <property type="match status" value="1"/>
</dbReference>
<dbReference type="Gene3D" id="1.50.10.10">
    <property type="match status" value="1"/>
</dbReference>
<dbReference type="Pfam" id="PF04784">
    <property type="entry name" value="DUF547"/>
    <property type="match status" value="1"/>
</dbReference>
<dbReference type="GO" id="GO:0004573">
    <property type="term" value="F:Glc3Man9GlcNAc2 oligosaccharide glucosidase activity"/>
    <property type="evidence" value="ECO:0007669"/>
    <property type="project" value="InterPro"/>
</dbReference>
<evidence type="ECO:0000313" key="6">
    <source>
        <dbReference type="EMBL" id="SNZ06291.1"/>
    </source>
</evidence>
<dbReference type="InterPro" id="IPR004888">
    <property type="entry name" value="Glycoside_hydrolase_63"/>
</dbReference>
<dbReference type="Proteomes" id="UP000219036">
    <property type="component" value="Unassembled WGS sequence"/>
</dbReference>
<dbReference type="InterPro" id="IPR006869">
    <property type="entry name" value="DUF547"/>
</dbReference>
<feature type="domain" description="DUF547" evidence="4">
    <location>
        <begin position="521"/>
        <end position="625"/>
    </location>
</feature>
<accession>A0A285NF60</accession>
<dbReference type="InterPro" id="IPR012341">
    <property type="entry name" value="6hp_glycosidase-like_sf"/>
</dbReference>
<reference evidence="7" key="1">
    <citation type="submission" date="2017-09" db="EMBL/GenBank/DDBJ databases">
        <authorList>
            <person name="Varghese N."/>
            <person name="Submissions S."/>
        </authorList>
    </citation>
    <scope>NUCLEOTIDE SEQUENCE [LARGE SCALE GENOMIC DNA]</scope>
    <source>
        <strain evidence="7">DSM 15103</strain>
    </source>
</reference>
<sequence length="693" mass="82535">MPLKQYIQKAKRVLDKNWNGRYTVPSVNLYPHQWNWDSGFIAIGYSRYNTDRAIQELKSLFDAQWKNGMLPHIVFDKNNLGKYFPEPDFWKTEISKYSPENHLTSGITQPPIHAFAALKIYENSSDKGKVKDFLRWLFPRLMKLHRYFYLERNPDDNGLIYIRHPWESGMDNSPMWDPVLEKIDLSQVKVPDFIRKDDKIINPEQRPKDEDYKRYIYLVDLFRKNRYEERKIFHECPFIVIDPLFNSVLSASNEALIKIADILGEDYKQAEEWYLSTARSMRDTLYDGNKGIFYAYDYIEKKQIKVETSAGFMPLFGGVASHSQALKLLEYMNSASFCEIHEENCFAIPNYDKTKKDFSTKNYWRGPVWININWMLFQGLKRYRFKQKAEHLEKTILELPVRFGFYEYFDSRYGTGYGTEDFSWTAALFIDLYYDYIKSNNLRKNIGIYINTVADEIVVNPDKNGISIKSPPEIFKEFNYLTKEILEKYVKNGSVDYRRIKLSPEYKLFQNIAGKLQKFDLSSLKESERKSFWVNIYNMMVIDFILKMKIKRTVKEVEGFFTKIKYNINGKNYSLTDIENILKEFENREELIISLVRGTQSSPPLRYIQPENPDLEIKKAVKDFVGSSEVLIYPEENAVMVSEMFNWYTDIFPQEKINSFLLNYVQDERKRRFLTESKNLEYIYLFYDWYLNN</sequence>